<dbReference type="RefSeq" id="WP_145136481.1">
    <property type="nucleotide sequence ID" value="NZ_VLKY01000001.1"/>
</dbReference>
<keyword evidence="1" id="KW-0285">Flavoprotein</keyword>
<proteinExistence type="predicted"/>
<dbReference type="EMBL" id="VLKY01000001">
    <property type="protein sequence ID" value="TWI58420.1"/>
    <property type="molecule type" value="Genomic_DNA"/>
</dbReference>
<dbReference type="GO" id="GO:0050660">
    <property type="term" value="F:flavin adenine dinucleotide binding"/>
    <property type="evidence" value="ECO:0007669"/>
    <property type="project" value="TreeGrafter"/>
</dbReference>
<organism evidence="4 5">
    <name type="scientific">Pseudomonas duriflava</name>
    <dbReference type="NCBI Taxonomy" id="459528"/>
    <lineage>
        <taxon>Bacteria</taxon>
        <taxon>Pseudomonadati</taxon>
        <taxon>Pseudomonadota</taxon>
        <taxon>Gammaproteobacteria</taxon>
        <taxon>Pseudomonadales</taxon>
        <taxon>Pseudomonadaceae</taxon>
        <taxon>Pseudomonas</taxon>
    </lineage>
</organism>
<dbReference type="GO" id="GO:0010181">
    <property type="term" value="F:FMN binding"/>
    <property type="evidence" value="ECO:0007669"/>
    <property type="project" value="InterPro"/>
</dbReference>
<dbReference type="AlphaFoldDB" id="A0A562QQE5"/>
<evidence type="ECO:0000313" key="4">
    <source>
        <dbReference type="EMBL" id="TWI58420.1"/>
    </source>
</evidence>
<accession>A0A562QQE5</accession>
<feature type="domain" description="Flavodoxin-like" evidence="3">
    <location>
        <begin position="3"/>
        <end position="145"/>
    </location>
</feature>
<dbReference type="PANTHER" id="PTHR19384">
    <property type="entry name" value="NITRIC OXIDE SYNTHASE-RELATED"/>
    <property type="match status" value="1"/>
</dbReference>
<dbReference type="OrthoDB" id="359268at2"/>
<protein>
    <submittedName>
        <fullName evidence="4">MioC protein</fullName>
    </submittedName>
</protein>
<keyword evidence="5" id="KW-1185">Reference proteome</keyword>
<evidence type="ECO:0000313" key="5">
    <source>
        <dbReference type="Proteomes" id="UP000316905"/>
    </source>
</evidence>
<evidence type="ECO:0000256" key="2">
    <source>
        <dbReference type="ARBA" id="ARBA00022643"/>
    </source>
</evidence>
<evidence type="ECO:0000256" key="1">
    <source>
        <dbReference type="ARBA" id="ARBA00022630"/>
    </source>
</evidence>
<gene>
    <name evidence="4" type="ORF">IQ22_00124</name>
</gene>
<evidence type="ECO:0000259" key="3">
    <source>
        <dbReference type="PROSITE" id="PS50902"/>
    </source>
</evidence>
<keyword evidence="2" id="KW-0288">FMN</keyword>
<dbReference type="Gene3D" id="3.40.50.360">
    <property type="match status" value="1"/>
</dbReference>
<name>A0A562QQE5_9PSED</name>
<sequence>MRVAILCGTVYGTAEEVAHHVQDRLRAEGHVVWLDPRGTLDALMSFDPEILLAVSSTTGMGELPDNIQPLYYALRDRLPDWRGRLGAVLGLGDSSYGDTYCGGGMHFQELFTELGLQILLPMLRLDASETVTPDTDADPWLDDLIAALTNR</sequence>
<dbReference type="GO" id="GO:0005829">
    <property type="term" value="C:cytosol"/>
    <property type="evidence" value="ECO:0007669"/>
    <property type="project" value="TreeGrafter"/>
</dbReference>
<dbReference type="Proteomes" id="UP000316905">
    <property type="component" value="Unassembled WGS sequence"/>
</dbReference>
<dbReference type="Pfam" id="PF00258">
    <property type="entry name" value="Flavodoxin_1"/>
    <property type="match status" value="1"/>
</dbReference>
<comment type="caution">
    <text evidence="4">The sequence shown here is derived from an EMBL/GenBank/DDBJ whole genome shotgun (WGS) entry which is preliminary data.</text>
</comment>
<dbReference type="InterPro" id="IPR029039">
    <property type="entry name" value="Flavoprotein-like_sf"/>
</dbReference>
<dbReference type="PROSITE" id="PS50902">
    <property type="entry name" value="FLAVODOXIN_LIKE"/>
    <property type="match status" value="1"/>
</dbReference>
<reference evidence="4 5" key="1">
    <citation type="journal article" date="2015" name="Stand. Genomic Sci.">
        <title>Genomic Encyclopedia of Bacterial and Archaeal Type Strains, Phase III: the genomes of soil and plant-associated and newly described type strains.</title>
        <authorList>
            <person name="Whitman W.B."/>
            <person name="Woyke T."/>
            <person name="Klenk H.P."/>
            <person name="Zhou Y."/>
            <person name="Lilburn T.G."/>
            <person name="Beck B.J."/>
            <person name="De Vos P."/>
            <person name="Vandamme P."/>
            <person name="Eisen J.A."/>
            <person name="Garrity G."/>
            <person name="Hugenholtz P."/>
            <person name="Kyrpides N.C."/>
        </authorList>
    </citation>
    <scope>NUCLEOTIDE SEQUENCE [LARGE SCALE GENOMIC DNA]</scope>
    <source>
        <strain evidence="4 5">CGMCC 1.6858</strain>
    </source>
</reference>
<dbReference type="NCBIfam" id="NF004343">
    <property type="entry name" value="PRK05723.1"/>
    <property type="match status" value="1"/>
</dbReference>
<dbReference type="SUPFAM" id="SSF52218">
    <property type="entry name" value="Flavoproteins"/>
    <property type="match status" value="1"/>
</dbReference>
<dbReference type="GO" id="GO:0016655">
    <property type="term" value="F:oxidoreductase activity, acting on NAD(P)H, quinone or similar compound as acceptor"/>
    <property type="evidence" value="ECO:0007669"/>
    <property type="project" value="UniProtKB-ARBA"/>
</dbReference>
<dbReference type="InterPro" id="IPR008254">
    <property type="entry name" value="Flavodoxin/NO_synth"/>
</dbReference>